<dbReference type="Proteomes" id="UP001165667">
    <property type="component" value="Unassembled WGS sequence"/>
</dbReference>
<dbReference type="RefSeq" id="WP_282583900.1">
    <property type="nucleotide sequence ID" value="NZ_JAMOIM010000003.1"/>
</dbReference>
<keyword evidence="2" id="KW-0732">Signal</keyword>
<feature type="chain" id="PRO_5041370075" evidence="2">
    <location>
        <begin position="21"/>
        <end position="277"/>
    </location>
</feature>
<keyword evidence="4" id="KW-1185">Reference proteome</keyword>
<dbReference type="SUPFAM" id="SSF56925">
    <property type="entry name" value="OMPA-like"/>
    <property type="match status" value="1"/>
</dbReference>
<comment type="similarity">
    <text evidence="1">Belongs to the Omp25/RopB family.</text>
</comment>
<dbReference type="PANTHER" id="PTHR34001:SF3">
    <property type="entry name" value="BLL7405 PROTEIN"/>
    <property type="match status" value="1"/>
</dbReference>
<gene>
    <name evidence="3" type="ORF">M8523_05785</name>
</gene>
<feature type="signal peptide" evidence="2">
    <location>
        <begin position="1"/>
        <end position="20"/>
    </location>
</feature>
<reference evidence="3" key="1">
    <citation type="submission" date="2022-05" db="EMBL/GenBank/DDBJ databases">
        <authorList>
            <person name="Pankratov T."/>
        </authorList>
    </citation>
    <scope>NUCLEOTIDE SEQUENCE</scope>
    <source>
        <strain evidence="3">BP6-180914</strain>
    </source>
</reference>
<evidence type="ECO:0000313" key="3">
    <source>
        <dbReference type="EMBL" id="MCW6507530.1"/>
    </source>
</evidence>
<comment type="caution">
    <text evidence="3">The sequence shown here is derived from an EMBL/GenBank/DDBJ whole genome shotgun (WGS) entry which is preliminary data.</text>
</comment>
<dbReference type="InterPro" id="IPR051692">
    <property type="entry name" value="OMP-like"/>
</dbReference>
<sequence>MKKILTAGLVLATMSGAALAADLPSRVAPPVYMPPPVPVFTWTGGYFGINAGYAFDSTTRINTFNGTGSATGVGTSRIARYTSSADGFTGGGQVGYNFQIPGFGGFGGPGSGIVFGVEADAAYTDLNRGNTFSYGGRTTTFRTGLDYLGTVRGRVGYAFNQFLIYGTGGFAYGGTNNRATFVGANNLVNYSGSNSDMATGYAYGGGIEYALPTSSFLNFFKSSAVTIKAEYLHYDLGRSNVTVAATGNNGSAGAYTAHFKNDGDLARVGLNYKFGSY</sequence>
<evidence type="ECO:0000313" key="4">
    <source>
        <dbReference type="Proteomes" id="UP001165667"/>
    </source>
</evidence>
<accession>A0AA41YUG1</accession>
<evidence type="ECO:0000256" key="2">
    <source>
        <dbReference type="SAM" id="SignalP"/>
    </source>
</evidence>
<dbReference type="AlphaFoldDB" id="A0AA41YUG1"/>
<organism evidence="3 4">
    <name type="scientific">Lichenifustis flavocetrariae</name>
    <dbReference type="NCBI Taxonomy" id="2949735"/>
    <lineage>
        <taxon>Bacteria</taxon>
        <taxon>Pseudomonadati</taxon>
        <taxon>Pseudomonadota</taxon>
        <taxon>Alphaproteobacteria</taxon>
        <taxon>Hyphomicrobiales</taxon>
        <taxon>Lichenihabitantaceae</taxon>
        <taxon>Lichenifustis</taxon>
    </lineage>
</organism>
<dbReference type="EMBL" id="JAMOIM010000003">
    <property type="protein sequence ID" value="MCW6507530.1"/>
    <property type="molecule type" value="Genomic_DNA"/>
</dbReference>
<dbReference type="InterPro" id="IPR011250">
    <property type="entry name" value="OMP/PagP_B-barrel"/>
</dbReference>
<evidence type="ECO:0000256" key="1">
    <source>
        <dbReference type="ARBA" id="ARBA00038306"/>
    </source>
</evidence>
<name>A0AA41YUG1_9HYPH</name>
<dbReference type="PANTHER" id="PTHR34001">
    <property type="entry name" value="BLL7405 PROTEIN"/>
    <property type="match status" value="1"/>
</dbReference>
<proteinExistence type="inferred from homology"/>
<protein>
    <submittedName>
        <fullName evidence="3">Porin family protein</fullName>
    </submittedName>
</protein>